<sequence length="492" mass="55194">MINKSINNSLILSIVLLFASCSGLNSQSVKTVETSNSRPNILFILCDDLGYADVGFNGSTDIITPEMDKLAKNGTVFSSAYVSHPFCGPSRAGIMTGRYPHEFGSQFNIPANSEASASEGIPVNEIFISNVLQKSGYYTGALGKWHLGEATEFHPNNRGFDDFYGFLGGGHEYFPSVYGPKYKQQVAAGNQNIWDYLTPLDHNGKSVEETEYITDALSREAVRFVKDAAKKKQPFFLYLAYNAPHTPLEAKEEDMKLFSNIKDEKRRTYAGMVYAVDRGVGDLVKALKETNQFDNTIIIFLSDNGGRTDQGANNTPLKGVKGDVYEGGFRVPMFFHWPNHIAAGKRFDYPVSALDFYPTFAGLAKAEIPKDKILDGKNIWDAVINNKNPRAGEMIFAMRHRSGFSDVGVRQDEWKATKAYNSPWKLYNINNDISEKQDISNKYPEQLKSMVLGAQKWSIGHTEPRWFDPESLKEVWKEKKMGEFINTFKISN</sequence>
<keyword evidence="6" id="KW-1185">Reference proteome</keyword>
<evidence type="ECO:0000259" key="4">
    <source>
        <dbReference type="Pfam" id="PF00884"/>
    </source>
</evidence>
<gene>
    <name evidence="5" type="ORF">EV196_103267</name>
</gene>
<organism evidence="5 6">
    <name type="scientific">Mariniflexile fucanivorans</name>
    <dbReference type="NCBI Taxonomy" id="264023"/>
    <lineage>
        <taxon>Bacteria</taxon>
        <taxon>Pseudomonadati</taxon>
        <taxon>Bacteroidota</taxon>
        <taxon>Flavobacteriia</taxon>
        <taxon>Flavobacteriales</taxon>
        <taxon>Flavobacteriaceae</taxon>
        <taxon>Mariniflexile</taxon>
    </lineage>
</organism>
<keyword evidence="2" id="KW-0378">Hydrolase</keyword>
<evidence type="ECO:0000256" key="1">
    <source>
        <dbReference type="ARBA" id="ARBA00008779"/>
    </source>
</evidence>
<dbReference type="PANTHER" id="PTHR42693:SF53">
    <property type="entry name" value="ENDO-4-O-SULFATASE"/>
    <property type="match status" value="1"/>
</dbReference>
<evidence type="ECO:0000313" key="6">
    <source>
        <dbReference type="Proteomes" id="UP000295455"/>
    </source>
</evidence>
<feature type="signal peptide" evidence="3">
    <location>
        <begin position="1"/>
        <end position="19"/>
    </location>
</feature>
<dbReference type="AlphaFoldDB" id="A0A4R1RKW5"/>
<dbReference type="RefSeq" id="WP_132217116.1">
    <property type="nucleotide sequence ID" value="NZ_OX156936.1"/>
</dbReference>
<dbReference type="Gene3D" id="3.30.1120.10">
    <property type="match status" value="1"/>
</dbReference>
<dbReference type="Pfam" id="PF00884">
    <property type="entry name" value="Sulfatase"/>
    <property type="match status" value="1"/>
</dbReference>
<dbReference type="EMBL" id="SLUP01000003">
    <property type="protein sequence ID" value="TCL66848.1"/>
    <property type="molecule type" value="Genomic_DNA"/>
</dbReference>
<dbReference type="SUPFAM" id="SSF53649">
    <property type="entry name" value="Alkaline phosphatase-like"/>
    <property type="match status" value="1"/>
</dbReference>
<evidence type="ECO:0000256" key="2">
    <source>
        <dbReference type="ARBA" id="ARBA00022801"/>
    </source>
</evidence>
<dbReference type="GO" id="GO:0004065">
    <property type="term" value="F:arylsulfatase activity"/>
    <property type="evidence" value="ECO:0007669"/>
    <property type="project" value="TreeGrafter"/>
</dbReference>
<name>A0A4R1RKW5_9FLAO</name>
<accession>A0A4R1RKW5</accession>
<proteinExistence type="inferred from homology"/>
<dbReference type="PROSITE" id="PS51257">
    <property type="entry name" value="PROKAR_LIPOPROTEIN"/>
    <property type="match status" value="1"/>
</dbReference>
<dbReference type="InterPro" id="IPR050738">
    <property type="entry name" value="Sulfatase"/>
</dbReference>
<dbReference type="InterPro" id="IPR017850">
    <property type="entry name" value="Alkaline_phosphatase_core_sf"/>
</dbReference>
<dbReference type="Proteomes" id="UP000295455">
    <property type="component" value="Unassembled WGS sequence"/>
</dbReference>
<keyword evidence="3" id="KW-0732">Signal</keyword>
<evidence type="ECO:0000313" key="5">
    <source>
        <dbReference type="EMBL" id="TCL66848.1"/>
    </source>
</evidence>
<dbReference type="InterPro" id="IPR000917">
    <property type="entry name" value="Sulfatase_N"/>
</dbReference>
<feature type="chain" id="PRO_5020536634" evidence="3">
    <location>
        <begin position="20"/>
        <end position="492"/>
    </location>
</feature>
<protein>
    <submittedName>
        <fullName evidence="5">Arylsulfatase A-like enzyme</fullName>
    </submittedName>
</protein>
<dbReference type="Gene3D" id="3.40.720.10">
    <property type="entry name" value="Alkaline Phosphatase, subunit A"/>
    <property type="match status" value="1"/>
</dbReference>
<comment type="caution">
    <text evidence="5">The sequence shown here is derived from an EMBL/GenBank/DDBJ whole genome shotgun (WGS) entry which is preliminary data.</text>
</comment>
<dbReference type="PANTHER" id="PTHR42693">
    <property type="entry name" value="ARYLSULFATASE FAMILY MEMBER"/>
    <property type="match status" value="1"/>
</dbReference>
<evidence type="ECO:0000256" key="3">
    <source>
        <dbReference type="SAM" id="SignalP"/>
    </source>
</evidence>
<reference evidence="5 6" key="1">
    <citation type="submission" date="2019-03" db="EMBL/GenBank/DDBJ databases">
        <title>Genomic Encyclopedia of Type Strains, Phase IV (KMG-IV): sequencing the most valuable type-strain genomes for metagenomic binning, comparative biology and taxonomic classification.</title>
        <authorList>
            <person name="Goeker M."/>
        </authorList>
    </citation>
    <scope>NUCLEOTIDE SEQUENCE [LARGE SCALE GENOMIC DNA]</scope>
    <source>
        <strain evidence="5 6">DSM 18792</strain>
    </source>
</reference>
<dbReference type="OrthoDB" id="1390125at2"/>
<comment type="similarity">
    <text evidence="1">Belongs to the sulfatase family.</text>
</comment>
<feature type="domain" description="Sulfatase N-terminal" evidence="4">
    <location>
        <begin position="39"/>
        <end position="365"/>
    </location>
</feature>